<dbReference type="Proteomes" id="UP000479710">
    <property type="component" value="Unassembled WGS sequence"/>
</dbReference>
<dbReference type="PANTHER" id="PTHR46266">
    <property type="entry name" value="TRANSCRIPTION FACTOR TT8"/>
    <property type="match status" value="1"/>
</dbReference>
<evidence type="ECO:0000313" key="1">
    <source>
        <dbReference type="EMBL" id="KAF0916276.1"/>
    </source>
</evidence>
<evidence type="ECO:0000313" key="2">
    <source>
        <dbReference type="Proteomes" id="UP000479710"/>
    </source>
</evidence>
<evidence type="ECO:0008006" key="3">
    <source>
        <dbReference type="Google" id="ProtNLM"/>
    </source>
</evidence>
<comment type="caution">
    <text evidence="1">The sequence shown here is derived from an EMBL/GenBank/DDBJ whole genome shotgun (WGS) entry which is preliminary data.</text>
</comment>
<protein>
    <recommendedName>
        <fullName evidence="3">Transcription factor MYC/MYB N-terminal domain-containing protein</fullName>
    </recommendedName>
</protein>
<dbReference type="AlphaFoldDB" id="A0A6G1DV27"/>
<accession>A0A6G1DV27</accession>
<gene>
    <name evidence="1" type="ORF">E2562_005892</name>
</gene>
<proteinExistence type="predicted"/>
<name>A0A6G1DV27_9ORYZ</name>
<sequence>MDLTAEQLVLQRSEQLRELYNSLLSADGHHRGRRRPIAALSPDDLGDTEWYYVLCINYAFRPGQWYISLTKIN</sequence>
<keyword evidence="2" id="KW-1185">Reference proteome</keyword>
<dbReference type="OrthoDB" id="690068at2759"/>
<dbReference type="PANTHER" id="PTHR46266:SF3">
    <property type="entry name" value="TRANSCRIPTION FACTOR EGL1"/>
    <property type="match status" value="1"/>
</dbReference>
<dbReference type="EMBL" id="SPHZ02000005">
    <property type="protein sequence ID" value="KAF0916276.1"/>
    <property type="molecule type" value="Genomic_DNA"/>
</dbReference>
<organism evidence="1 2">
    <name type="scientific">Oryza meyeriana var. granulata</name>
    <dbReference type="NCBI Taxonomy" id="110450"/>
    <lineage>
        <taxon>Eukaryota</taxon>
        <taxon>Viridiplantae</taxon>
        <taxon>Streptophyta</taxon>
        <taxon>Embryophyta</taxon>
        <taxon>Tracheophyta</taxon>
        <taxon>Spermatophyta</taxon>
        <taxon>Magnoliopsida</taxon>
        <taxon>Liliopsida</taxon>
        <taxon>Poales</taxon>
        <taxon>Poaceae</taxon>
        <taxon>BOP clade</taxon>
        <taxon>Oryzoideae</taxon>
        <taxon>Oryzeae</taxon>
        <taxon>Oryzinae</taxon>
        <taxon>Oryza</taxon>
        <taxon>Oryza meyeriana</taxon>
    </lineage>
</organism>
<reference evidence="1 2" key="1">
    <citation type="submission" date="2019-11" db="EMBL/GenBank/DDBJ databases">
        <title>Whole genome sequence of Oryza granulata.</title>
        <authorList>
            <person name="Li W."/>
        </authorList>
    </citation>
    <scope>NUCLEOTIDE SEQUENCE [LARGE SCALE GENOMIC DNA]</scope>
    <source>
        <strain evidence="2">cv. Menghai</strain>
        <tissue evidence="1">Leaf</tissue>
    </source>
</reference>